<sequence length="24" mass="2789">MQPCLMKPTVIRFRMEILPSGLDL</sequence>
<accession>A0A0A9B3A5</accession>
<reference evidence="1" key="1">
    <citation type="submission" date="2014-09" db="EMBL/GenBank/DDBJ databases">
        <authorList>
            <person name="Magalhaes I.L.F."/>
            <person name="Oliveira U."/>
            <person name="Santos F.R."/>
            <person name="Vidigal T.H.D.A."/>
            <person name="Brescovit A.D."/>
            <person name="Santos A.J."/>
        </authorList>
    </citation>
    <scope>NUCLEOTIDE SEQUENCE</scope>
    <source>
        <tissue evidence="1">Shoot tissue taken approximately 20 cm above the soil surface</tissue>
    </source>
</reference>
<organism evidence="1">
    <name type="scientific">Arundo donax</name>
    <name type="common">Giant reed</name>
    <name type="synonym">Donax arundinaceus</name>
    <dbReference type="NCBI Taxonomy" id="35708"/>
    <lineage>
        <taxon>Eukaryota</taxon>
        <taxon>Viridiplantae</taxon>
        <taxon>Streptophyta</taxon>
        <taxon>Embryophyta</taxon>
        <taxon>Tracheophyta</taxon>
        <taxon>Spermatophyta</taxon>
        <taxon>Magnoliopsida</taxon>
        <taxon>Liliopsida</taxon>
        <taxon>Poales</taxon>
        <taxon>Poaceae</taxon>
        <taxon>PACMAD clade</taxon>
        <taxon>Arundinoideae</taxon>
        <taxon>Arundineae</taxon>
        <taxon>Arundo</taxon>
    </lineage>
</organism>
<dbReference type="EMBL" id="GBRH01240029">
    <property type="protein sequence ID" value="JAD57866.1"/>
    <property type="molecule type" value="Transcribed_RNA"/>
</dbReference>
<proteinExistence type="predicted"/>
<protein>
    <submittedName>
        <fullName evidence="1">Uncharacterized protein</fullName>
    </submittedName>
</protein>
<evidence type="ECO:0000313" key="1">
    <source>
        <dbReference type="EMBL" id="JAD57866.1"/>
    </source>
</evidence>
<dbReference type="AlphaFoldDB" id="A0A0A9B3A5"/>
<name>A0A0A9B3A5_ARUDO</name>
<reference evidence="1" key="2">
    <citation type="journal article" date="2015" name="Data Brief">
        <title>Shoot transcriptome of the giant reed, Arundo donax.</title>
        <authorList>
            <person name="Barrero R.A."/>
            <person name="Guerrero F.D."/>
            <person name="Moolhuijzen P."/>
            <person name="Goolsby J.A."/>
            <person name="Tidwell J."/>
            <person name="Bellgard S.E."/>
            <person name="Bellgard M.I."/>
        </authorList>
    </citation>
    <scope>NUCLEOTIDE SEQUENCE</scope>
    <source>
        <tissue evidence="1">Shoot tissue taken approximately 20 cm above the soil surface</tissue>
    </source>
</reference>